<comment type="similarity">
    <text evidence="4">Belongs to the complex I NDUFS5 subunit family.</text>
</comment>
<dbReference type="CDD" id="cd24141">
    <property type="entry name" value="NDUFS5-like"/>
    <property type="match status" value="1"/>
</dbReference>
<proteinExistence type="inferred from homology"/>
<evidence type="ECO:0000256" key="3">
    <source>
        <dbReference type="ARBA" id="ARBA00004637"/>
    </source>
</evidence>
<keyword evidence="7" id="KW-0813">Transport</keyword>
<dbReference type="PROSITE" id="PS51808">
    <property type="entry name" value="CHCH"/>
    <property type="match status" value="1"/>
</dbReference>
<dbReference type="STRING" id="436017.A4S5C5"/>
<dbReference type="PANTHER" id="PTHR15224:SF1">
    <property type="entry name" value="NADH DEHYDROGENASE [UBIQUINONE] IRON-SULFUR PROTEIN 5"/>
    <property type="match status" value="1"/>
</dbReference>
<keyword evidence="8" id="KW-0679">Respiratory chain</keyword>
<keyword evidence="12" id="KW-0472">Membrane</keyword>
<evidence type="ECO:0000256" key="13">
    <source>
        <dbReference type="ARBA" id="ARBA00023157"/>
    </source>
</evidence>
<dbReference type="GO" id="GO:0005758">
    <property type="term" value="C:mitochondrial intermembrane space"/>
    <property type="evidence" value="ECO:0007669"/>
    <property type="project" value="UniProtKB-SubCell"/>
</dbReference>
<keyword evidence="13 16" id="KW-1015">Disulfide bond</keyword>
<dbReference type="eggNOG" id="ENOG502S4B1">
    <property type="taxonomic scope" value="Eukaryota"/>
</dbReference>
<evidence type="ECO:0000256" key="6">
    <source>
        <dbReference type="ARBA" id="ARBA00013482"/>
    </source>
</evidence>
<keyword evidence="18" id="KW-1185">Reference proteome</keyword>
<evidence type="ECO:0000256" key="1">
    <source>
        <dbReference type="ARBA" id="ARBA00003195"/>
    </source>
</evidence>
<comment type="subcellular location">
    <subcellularLocation>
        <location evidence="3">Mitochondrion inner membrane</location>
        <topology evidence="3">Peripheral membrane protein</topology>
    </subcellularLocation>
    <subcellularLocation>
        <location evidence="2">Mitochondrion intermembrane space</location>
    </subcellularLocation>
</comment>
<evidence type="ECO:0000256" key="16">
    <source>
        <dbReference type="PIRSR" id="PIRSR619342-50"/>
    </source>
</evidence>
<evidence type="ECO:0000313" key="18">
    <source>
        <dbReference type="Proteomes" id="UP000001568"/>
    </source>
</evidence>
<feature type="disulfide bond" evidence="16">
    <location>
        <begin position="24"/>
        <end position="34"/>
    </location>
</feature>
<dbReference type="Proteomes" id="UP000001568">
    <property type="component" value="Chromosome 12"/>
</dbReference>
<dbReference type="RefSeq" id="XP_001420583.1">
    <property type="nucleotide sequence ID" value="XM_001420546.1"/>
</dbReference>
<dbReference type="Gramene" id="ABO98876">
    <property type="protein sequence ID" value="ABO98876"/>
    <property type="gene ID" value="OSTLU_26714"/>
</dbReference>
<evidence type="ECO:0000256" key="5">
    <source>
        <dbReference type="ARBA" id="ARBA00011261"/>
    </source>
</evidence>
<evidence type="ECO:0000256" key="11">
    <source>
        <dbReference type="ARBA" id="ARBA00023128"/>
    </source>
</evidence>
<evidence type="ECO:0000256" key="9">
    <source>
        <dbReference type="ARBA" id="ARBA00022792"/>
    </source>
</evidence>
<comment type="function">
    <text evidence="1">Accessory subunit of the mitochondrial membrane respiratory chain NADH dehydrogenase (Complex I), that is believed not to be involved in catalysis. Complex I functions in the transfer of electrons from NADH to the respiratory chain. The immediate electron acceptor for the enzyme is believed to be ubiquinone.</text>
</comment>
<keyword evidence="11" id="KW-0496">Mitochondrion</keyword>
<keyword evidence="10" id="KW-0249">Electron transport</keyword>
<evidence type="ECO:0000256" key="15">
    <source>
        <dbReference type="ARBA" id="ARBA00032739"/>
    </source>
</evidence>
<dbReference type="PANTHER" id="PTHR15224">
    <property type="entry name" value="NADH DEHYDROGENASE [UBIQUINONE] IRON-SULFUR PROTEIN 5"/>
    <property type="match status" value="1"/>
</dbReference>
<dbReference type="KEGG" id="olu:OSTLU_26714"/>
<dbReference type="AlphaFoldDB" id="A4S5C5"/>
<comment type="subunit">
    <text evidence="5">Mammalian complex I is composed of 45 different subunits. This is a component of the iron-sulfur (IP) fragment of the enzyme.</text>
</comment>
<keyword evidence="9" id="KW-0999">Mitochondrion inner membrane</keyword>
<evidence type="ECO:0000256" key="14">
    <source>
        <dbReference type="ARBA" id="ARBA00031222"/>
    </source>
</evidence>
<evidence type="ECO:0000313" key="17">
    <source>
        <dbReference type="EMBL" id="ABO98876.1"/>
    </source>
</evidence>
<sequence length="95" mass="11361">MASGFGARGSEGRCAPVWREFTKCVNEADDRSACFKFREDYVECLHHKKEYRRENEIENERQRRNEEHANAKKEALLKEMRTFSWVTDEKYAPKK</sequence>
<reference evidence="17 18" key="1">
    <citation type="journal article" date="2007" name="Proc. Natl. Acad. Sci. U.S.A.">
        <title>The tiny eukaryote Ostreococcus provides genomic insights into the paradox of plankton speciation.</title>
        <authorList>
            <person name="Palenik B."/>
            <person name="Grimwood J."/>
            <person name="Aerts A."/>
            <person name="Rouze P."/>
            <person name="Salamov A."/>
            <person name="Putnam N."/>
            <person name="Dupont C."/>
            <person name="Jorgensen R."/>
            <person name="Derelle E."/>
            <person name="Rombauts S."/>
            <person name="Zhou K."/>
            <person name="Otillar R."/>
            <person name="Merchant S.S."/>
            <person name="Podell S."/>
            <person name="Gaasterland T."/>
            <person name="Napoli C."/>
            <person name="Gendler K."/>
            <person name="Manuell A."/>
            <person name="Tai V."/>
            <person name="Vallon O."/>
            <person name="Piganeau G."/>
            <person name="Jancek S."/>
            <person name="Heijde M."/>
            <person name="Jabbari K."/>
            <person name="Bowler C."/>
            <person name="Lohr M."/>
            <person name="Robbens S."/>
            <person name="Werner G."/>
            <person name="Dubchak I."/>
            <person name="Pazour G.J."/>
            <person name="Ren Q."/>
            <person name="Paulsen I."/>
            <person name="Delwiche C."/>
            <person name="Schmutz J."/>
            <person name="Rokhsar D."/>
            <person name="Van de Peer Y."/>
            <person name="Moreau H."/>
            <person name="Grigoriev I.V."/>
        </authorList>
    </citation>
    <scope>NUCLEOTIDE SEQUENCE [LARGE SCALE GENOMIC DNA]</scope>
    <source>
        <strain evidence="17 18">CCE9901</strain>
    </source>
</reference>
<evidence type="ECO:0000256" key="8">
    <source>
        <dbReference type="ARBA" id="ARBA00022660"/>
    </source>
</evidence>
<evidence type="ECO:0000256" key="4">
    <source>
        <dbReference type="ARBA" id="ARBA00007372"/>
    </source>
</evidence>
<dbReference type="HOGENOM" id="CLU_162182_2_0_1"/>
<evidence type="ECO:0000256" key="2">
    <source>
        <dbReference type="ARBA" id="ARBA00004569"/>
    </source>
</evidence>
<gene>
    <name evidence="17" type="ORF">OSTLU_26714</name>
</gene>
<feature type="disulfide bond" evidence="16">
    <location>
        <begin position="14"/>
        <end position="44"/>
    </location>
</feature>
<dbReference type="GO" id="GO:0005743">
    <property type="term" value="C:mitochondrial inner membrane"/>
    <property type="evidence" value="ECO:0007669"/>
    <property type="project" value="UniProtKB-SubCell"/>
</dbReference>
<dbReference type="OrthoDB" id="495317at2759"/>
<evidence type="ECO:0000256" key="12">
    <source>
        <dbReference type="ARBA" id="ARBA00023136"/>
    </source>
</evidence>
<evidence type="ECO:0000256" key="7">
    <source>
        <dbReference type="ARBA" id="ARBA00022448"/>
    </source>
</evidence>
<dbReference type="GeneID" id="5004819"/>
<name>A4S5C5_OSTLU</name>
<organism evidence="17 18">
    <name type="scientific">Ostreococcus lucimarinus (strain CCE9901)</name>
    <dbReference type="NCBI Taxonomy" id="436017"/>
    <lineage>
        <taxon>Eukaryota</taxon>
        <taxon>Viridiplantae</taxon>
        <taxon>Chlorophyta</taxon>
        <taxon>Mamiellophyceae</taxon>
        <taxon>Mamiellales</taxon>
        <taxon>Bathycoccaceae</taxon>
        <taxon>Ostreococcus</taxon>
    </lineage>
</organism>
<dbReference type="OMA" id="SRCFAYW"/>
<dbReference type="EMBL" id="CP000592">
    <property type="protein sequence ID" value="ABO98876.1"/>
    <property type="molecule type" value="Genomic_DNA"/>
</dbReference>
<accession>A4S5C5</accession>
<evidence type="ECO:0000256" key="10">
    <source>
        <dbReference type="ARBA" id="ARBA00022982"/>
    </source>
</evidence>
<dbReference type="InterPro" id="IPR019342">
    <property type="entry name" value="NADH_UbQ_OxRdtase_FeS-su5"/>
</dbReference>
<protein>
    <recommendedName>
        <fullName evidence="6">NADH dehydrogenase [ubiquinone] iron-sulfur protein 5</fullName>
    </recommendedName>
    <alternativeName>
        <fullName evidence="14">Complex I-15 kDa</fullName>
    </alternativeName>
    <alternativeName>
        <fullName evidence="15">NADH-ubiquinone oxidoreductase 15 kDa subunit</fullName>
    </alternativeName>
</protein>
<dbReference type="GO" id="GO:0032981">
    <property type="term" value="P:mitochondrial respiratory chain complex I assembly"/>
    <property type="evidence" value="ECO:0007669"/>
    <property type="project" value="TreeGrafter"/>
</dbReference>